<dbReference type="InterPro" id="IPR013783">
    <property type="entry name" value="Ig-like_fold"/>
</dbReference>
<dbReference type="RefSeq" id="WP_345221354.1">
    <property type="nucleotide sequence ID" value="NZ_BAABHA010000002.1"/>
</dbReference>
<evidence type="ECO:0000256" key="7">
    <source>
        <dbReference type="ARBA" id="ARBA00023277"/>
    </source>
</evidence>
<dbReference type="SUPFAM" id="SSF51445">
    <property type="entry name" value="(Trans)glycosidases"/>
    <property type="match status" value="1"/>
</dbReference>
<evidence type="ECO:0000256" key="1">
    <source>
        <dbReference type="ARBA" id="ARBA00000826"/>
    </source>
</evidence>
<sequence length="691" mass="78659">METVASATASPAASALLPLVQQDPWLAPYADVLQRRLDRLHQRLREIEAECGSLTRYACRHQQLGLHYDARRRGYWFREWAPAAQALFLTGDFNQWDRSYTPLTRRPDGVWEVFLAEKTFPNLVHGSRYKVHVHAANGHRDRLPATVRRTVQDEYTKDFAAQVWRPEAAFSWTDQQFRVNNFVKEPLIYEAHVGMALEEGRVGSWREFADLVLPRIQQEGYNVVQLMAVAEHPYYGSFGYHVANFFAPSARFGTPEDLKYLVNEAHRRGLAVVMDVVHSHSVKNEAEGLGNYDGSGALYFHPGPRGQHPGWDSLLFDYGRPEVQQFLLSNLRYWLEEFHFDGFRFDGVTSMLYHHHGEGVGFGAYDQYFGPEVDDDAVLYLQLATSLVRDIKKSALLIAEDMSGMPGLARPVAEGGLGFGYRLAMGLPDYWIRQLKHQRDEDWSLGGLWHELTNRRAGEKTVAYCESHDQALVGDKTLAHWLLDARIYSGMQRTATPDLETGRAIALHKLIRLVTLGAGGEAYMNFIGNEFGHPEWVDFPREGNQWSHHYARRQWSLADNPDLYFHAWLQFDQAMIGLERRAHFLNAGPARLLHLDDDNKVLCFERGGLIFAFNFHPERSLPDYRFFAGTAGVYTPVLNSDSAAFGGFDRIGTSIQHFTQPDEHGTPFLSLYLPSRTAQVLDLTPSKRKGG</sequence>
<dbReference type="CDD" id="cd02854">
    <property type="entry name" value="E_set_GBE_euk_N"/>
    <property type="match status" value="1"/>
</dbReference>
<evidence type="ECO:0000313" key="9">
    <source>
        <dbReference type="EMBL" id="GAA4374747.1"/>
    </source>
</evidence>
<dbReference type="Pfam" id="PF02922">
    <property type="entry name" value="CBM_48"/>
    <property type="match status" value="1"/>
</dbReference>
<dbReference type="CDD" id="cd11321">
    <property type="entry name" value="AmyAc_bac_euk_BE"/>
    <property type="match status" value="1"/>
</dbReference>
<comment type="function">
    <text evidence="2">Catalyzes the formation of the alpha-1,6-glucosidic linkages in glycogen by scission of a 1,4-alpha-linked oligosaccharide from growing alpha-1,4-glucan chains and the subsequent attachment of the oligosaccharide to the alpha-1,6 position.</text>
</comment>
<keyword evidence="10" id="KW-1185">Reference proteome</keyword>
<dbReference type="Gene3D" id="2.60.40.10">
    <property type="entry name" value="Immunoglobulins"/>
    <property type="match status" value="1"/>
</dbReference>
<accession>A0ABP8IUY9</accession>
<comment type="catalytic activity">
    <reaction evidence="1">
        <text>Transfers a segment of a (1-&gt;4)-alpha-D-glucan chain to a primary hydroxy group in a similar glucan chain.</text>
        <dbReference type="EC" id="2.4.1.18"/>
    </reaction>
</comment>
<proteinExistence type="inferred from homology"/>
<dbReference type="EC" id="2.4.1.18" evidence="4"/>
<dbReference type="InterPro" id="IPR017853">
    <property type="entry name" value="GH"/>
</dbReference>
<evidence type="ECO:0000256" key="6">
    <source>
        <dbReference type="ARBA" id="ARBA00022679"/>
    </source>
</evidence>
<comment type="similarity">
    <text evidence="3">Belongs to the glycosyl hydrolase 13 family. GlgB subfamily.</text>
</comment>
<evidence type="ECO:0000256" key="3">
    <source>
        <dbReference type="ARBA" id="ARBA00009000"/>
    </source>
</evidence>
<keyword evidence="5" id="KW-0328">Glycosyltransferase</keyword>
<dbReference type="SUPFAM" id="SSF51011">
    <property type="entry name" value="Glycosyl hydrolase domain"/>
    <property type="match status" value="1"/>
</dbReference>
<evidence type="ECO:0000313" key="10">
    <source>
        <dbReference type="Proteomes" id="UP001500454"/>
    </source>
</evidence>
<evidence type="ECO:0000256" key="5">
    <source>
        <dbReference type="ARBA" id="ARBA00022676"/>
    </source>
</evidence>
<gene>
    <name evidence="9" type="ORF">GCM10023186_06490</name>
</gene>
<dbReference type="Gene3D" id="2.60.40.1180">
    <property type="entry name" value="Golgi alpha-mannosidase II"/>
    <property type="match status" value="1"/>
</dbReference>
<dbReference type="InterPro" id="IPR004193">
    <property type="entry name" value="Glyco_hydro_13_N"/>
</dbReference>
<comment type="caution">
    <text evidence="9">The sequence shown here is derived from an EMBL/GenBank/DDBJ whole genome shotgun (WGS) entry which is preliminary data.</text>
</comment>
<dbReference type="Pfam" id="PF02806">
    <property type="entry name" value="Alpha-amylase_C"/>
    <property type="match status" value="1"/>
</dbReference>
<evidence type="ECO:0000256" key="2">
    <source>
        <dbReference type="ARBA" id="ARBA00002953"/>
    </source>
</evidence>
<dbReference type="Proteomes" id="UP001500454">
    <property type="component" value="Unassembled WGS sequence"/>
</dbReference>
<evidence type="ECO:0000256" key="4">
    <source>
        <dbReference type="ARBA" id="ARBA00012541"/>
    </source>
</evidence>
<dbReference type="PANTHER" id="PTHR43651">
    <property type="entry name" value="1,4-ALPHA-GLUCAN-BRANCHING ENZYME"/>
    <property type="match status" value="1"/>
</dbReference>
<name>A0ABP8IUY9_9BACT</name>
<dbReference type="PIRSF" id="PIRSF000463">
    <property type="entry name" value="GlgB"/>
    <property type="match status" value="1"/>
</dbReference>
<keyword evidence="6" id="KW-0808">Transferase</keyword>
<dbReference type="SUPFAM" id="SSF81296">
    <property type="entry name" value="E set domains"/>
    <property type="match status" value="1"/>
</dbReference>
<dbReference type="Pfam" id="PF00128">
    <property type="entry name" value="Alpha-amylase"/>
    <property type="match status" value="1"/>
</dbReference>
<keyword evidence="7" id="KW-0119">Carbohydrate metabolism</keyword>
<dbReference type="PANTHER" id="PTHR43651:SF3">
    <property type="entry name" value="1,4-ALPHA-GLUCAN-BRANCHING ENZYME"/>
    <property type="match status" value="1"/>
</dbReference>
<protein>
    <recommendedName>
        <fullName evidence="4">1,4-alpha-glucan branching enzyme</fullName>
        <ecNumber evidence="4">2.4.1.18</ecNumber>
    </recommendedName>
</protein>
<dbReference type="EMBL" id="BAABHA010000002">
    <property type="protein sequence ID" value="GAA4374747.1"/>
    <property type="molecule type" value="Genomic_DNA"/>
</dbReference>
<dbReference type="InterPro" id="IPR013780">
    <property type="entry name" value="Glyco_hydro_b"/>
</dbReference>
<dbReference type="InterPro" id="IPR014756">
    <property type="entry name" value="Ig_E-set"/>
</dbReference>
<dbReference type="Gene3D" id="3.20.20.80">
    <property type="entry name" value="Glycosidases"/>
    <property type="match status" value="1"/>
</dbReference>
<dbReference type="InterPro" id="IPR006047">
    <property type="entry name" value="GH13_cat_dom"/>
</dbReference>
<organism evidence="9 10">
    <name type="scientific">Hymenobacter koreensis</name>
    <dbReference type="NCBI Taxonomy" id="1084523"/>
    <lineage>
        <taxon>Bacteria</taxon>
        <taxon>Pseudomonadati</taxon>
        <taxon>Bacteroidota</taxon>
        <taxon>Cytophagia</taxon>
        <taxon>Cytophagales</taxon>
        <taxon>Hymenobacteraceae</taxon>
        <taxon>Hymenobacter</taxon>
    </lineage>
</organism>
<dbReference type="SMART" id="SM00642">
    <property type="entry name" value="Aamy"/>
    <property type="match status" value="1"/>
</dbReference>
<evidence type="ECO:0000259" key="8">
    <source>
        <dbReference type="SMART" id="SM00642"/>
    </source>
</evidence>
<dbReference type="InterPro" id="IPR006048">
    <property type="entry name" value="A-amylase/branching_C"/>
</dbReference>
<dbReference type="InterPro" id="IPR037439">
    <property type="entry name" value="Branching_enzy"/>
</dbReference>
<reference evidence="10" key="1">
    <citation type="journal article" date="2019" name="Int. J. Syst. Evol. Microbiol.">
        <title>The Global Catalogue of Microorganisms (GCM) 10K type strain sequencing project: providing services to taxonomists for standard genome sequencing and annotation.</title>
        <authorList>
            <consortium name="The Broad Institute Genomics Platform"/>
            <consortium name="The Broad Institute Genome Sequencing Center for Infectious Disease"/>
            <person name="Wu L."/>
            <person name="Ma J."/>
        </authorList>
    </citation>
    <scope>NUCLEOTIDE SEQUENCE [LARGE SCALE GENOMIC DNA]</scope>
    <source>
        <strain evidence="10">JCM 17924</strain>
    </source>
</reference>
<feature type="domain" description="Glycosyl hydrolase family 13 catalytic" evidence="8">
    <location>
        <begin position="208"/>
        <end position="579"/>
    </location>
</feature>